<feature type="region of interest" description="Disordered" evidence="1">
    <location>
        <begin position="51"/>
        <end position="77"/>
    </location>
</feature>
<feature type="compositionally biased region" description="Polar residues" evidence="1">
    <location>
        <begin position="56"/>
        <end position="69"/>
    </location>
</feature>
<evidence type="ECO:0000313" key="2">
    <source>
        <dbReference type="EMBL" id="MBY8878278.1"/>
    </source>
</evidence>
<evidence type="ECO:0000313" key="3">
    <source>
        <dbReference type="Proteomes" id="UP000778578"/>
    </source>
</evidence>
<proteinExistence type="predicted"/>
<accession>A0ABS7Q549</accession>
<dbReference type="EMBL" id="JAINZZ010000010">
    <property type="protein sequence ID" value="MBY8878278.1"/>
    <property type="molecule type" value="Genomic_DNA"/>
</dbReference>
<evidence type="ECO:0000256" key="1">
    <source>
        <dbReference type="SAM" id="MobiDB-lite"/>
    </source>
</evidence>
<dbReference type="Proteomes" id="UP000778578">
    <property type="component" value="Unassembled WGS sequence"/>
</dbReference>
<keyword evidence="3" id="KW-1185">Reference proteome</keyword>
<comment type="caution">
    <text evidence="2">The sequence shown here is derived from an EMBL/GenBank/DDBJ whole genome shotgun (WGS) entry which is preliminary data.</text>
</comment>
<organism evidence="2 3">
    <name type="scientific">Actinacidiphila acidipaludis</name>
    <dbReference type="NCBI Taxonomy" id="2873382"/>
    <lineage>
        <taxon>Bacteria</taxon>
        <taxon>Bacillati</taxon>
        <taxon>Actinomycetota</taxon>
        <taxon>Actinomycetes</taxon>
        <taxon>Kitasatosporales</taxon>
        <taxon>Streptomycetaceae</taxon>
        <taxon>Actinacidiphila</taxon>
    </lineage>
</organism>
<dbReference type="RefSeq" id="WP_222962419.1">
    <property type="nucleotide sequence ID" value="NZ_JAINZZ010000010.1"/>
</dbReference>
<protein>
    <submittedName>
        <fullName evidence="2">Uncharacterized protein</fullName>
    </submittedName>
</protein>
<sequence>MKLTPRAARMTGVVGSAPEAANAGSIIACTASMTGLRPVARVTAETSRAPWGRAALSTSRGPRSVTMTSVCAGPQRT</sequence>
<name>A0ABS7Q549_9ACTN</name>
<reference evidence="2 3" key="1">
    <citation type="submission" date="2021-08" db="EMBL/GenBank/DDBJ databases">
        <title>WGS of actinomycetes from Thailand.</title>
        <authorList>
            <person name="Thawai C."/>
        </authorList>
    </citation>
    <scope>NUCLEOTIDE SEQUENCE [LARGE SCALE GENOMIC DNA]</scope>
    <source>
        <strain evidence="2 3">PLK6-54</strain>
    </source>
</reference>
<gene>
    <name evidence="2" type="ORF">K7862_11635</name>
</gene>